<dbReference type="AlphaFoldDB" id="A0A1S8A713"/>
<keyword evidence="3" id="KW-1185">Reference proteome</keyword>
<evidence type="ECO:0000256" key="1">
    <source>
        <dbReference type="SAM" id="MobiDB-lite"/>
    </source>
</evidence>
<accession>A0A1S8A713</accession>
<evidence type="ECO:0000313" key="2">
    <source>
        <dbReference type="EMBL" id="GAW25799.1"/>
    </source>
</evidence>
<reference evidence="2" key="1">
    <citation type="submission" date="2016-03" db="EMBL/GenBank/DDBJ databases">
        <title>Draft genome sequence of Rosellinia necatrix.</title>
        <authorList>
            <person name="Kanematsu S."/>
        </authorList>
    </citation>
    <scope>NUCLEOTIDE SEQUENCE [LARGE SCALE GENOMIC DNA]</scope>
    <source>
        <strain evidence="2">W97</strain>
    </source>
</reference>
<sequence length="77" mass="8772">MRNLLYWDSASRAFEDDLLELRRKLTPFLEKGGYPIPITRVKGQEAGLNDEGGARRHAAFRERSHRSHGARIPALQA</sequence>
<evidence type="ECO:0000313" key="3">
    <source>
        <dbReference type="Proteomes" id="UP000054516"/>
    </source>
</evidence>
<name>A0A1S8A713_ROSNE</name>
<dbReference type="Proteomes" id="UP000054516">
    <property type="component" value="Unassembled WGS sequence"/>
</dbReference>
<gene>
    <name evidence="2" type="ORF">SAMD00023353_1301000</name>
</gene>
<protein>
    <submittedName>
        <fullName evidence="2">Uncharacterized protein</fullName>
    </submittedName>
</protein>
<dbReference type="EMBL" id="DF977458">
    <property type="protein sequence ID" value="GAW25799.1"/>
    <property type="molecule type" value="Genomic_DNA"/>
</dbReference>
<feature type="region of interest" description="Disordered" evidence="1">
    <location>
        <begin position="58"/>
        <end position="77"/>
    </location>
</feature>
<organism evidence="2">
    <name type="scientific">Rosellinia necatrix</name>
    <name type="common">White root-rot fungus</name>
    <dbReference type="NCBI Taxonomy" id="77044"/>
    <lineage>
        <taxon>Eukaryota</taxon>
        <taxon>Fungi</taxon>
        <taxon>Dikarya</taxon>
        <taxon>Ascomycota</taxon>
        <taxon>Pezizomycotina</taxon>
        <taxon>Sordariomycetes</taxon>
        <taxon>Xylariomycetidae</taxon>
        <taxon>Xylariales</taxon>
        <taxon>Xylariaceae</taxon>
        <taxon>Rosellinia</taxon>
    </lineage>
</organism>
<feature type="compositionally biased region" description="Basic residues" evidence="1">
    <location>
        <begin position="58"/>
        <end position="69"/>
    </location>
</feature>
<proteinExistence type="predicted"/>